<comment type="caution">
    <text evidence="2">The sequence shown here is derived from an EMBL/GenBank/DDBJ whole genome shotgun (WGS) entry which is preliminary data.</text>
</comment>
<keyword evidence="1" id="KW-1133">Transmembrane helix</keyword>
<feature type="transmembrane region" description="Helical" evidence="1">
    <location>
        <begin position="28"/>
        <end position="46"/>
    </location>
</feature>
<dbReference type="AlphaFoldDB" id="A0A645FCA0"/>
<dbReference type="EMBL" id="VSSQ01058224">
    <property type="protein sequence ID" value="MPN11951.1"/>
    <property type="molecule type" value="Genomic_DNA"/>
</dbReference>
<evidence type="ECO:0000256" key="1">
    <source>
        <dbReference type="SAM" id="Phobius"/>
    </source>
</evidence>
<dbReference type="SUPFAM" id="SSF103481">
    <property type="entry name" value="Multidrug resistance efflux transporter EmrE"/>
    <property type="match status" value="1"/>
</dbReference>
<gene>
    <name evidence="2" type="ORF">SDC9_159260</name>
</gene>
<protein>
    <recommendedName>
        <fullName evidence="3">EamA domain-containing protein</fullName>
    </recommendedName>
</protein>
<evidence type="ECO:0000313" key="2">
    <source>
        <dbReference type="EMBL" id="MPN11951.1"/>
    </source>
</evidence>
<keyword evidence="1" id="KW-0472">Membrane</keyword>
<reference evidence="2" key="1">
    <citation type="submission" date="2019-08" db="EMBL/GenBank/DDBJ databases">
        <authorList>
            <person name="Kucharzyk K."/>
            <person name="Murdoch R.W."/>
            <person name="Higgins S."/>
            <person name="Loffler F."/>
        </authorList>
    </citation>
    <scope>NUCLEOTIDE SEQUENCE</scope>
</reference>
<organism evidence="2">
    <name type="scientific">bioreactor metagenome</name>
    <dbReference type="NCBI Taxonomy" id="1076179"/>
    <lineage>
        <taxon>unclassified sequences</taxon>
        <taxon>metagenomes</taxon>
        <taxon>ecological metagenomes</taxon>
    </lineage>
</organism>
<proteinExistence type="predicted"/>
<dbReference type="InterPro" id="IPR037185">
    <property type="entry name" value="EmrE-like"/>
</dbReference>
<keyword evidence="1" id="KW-0812">Transmembrane</keyword>
<evidence type="ECO:0008006" key="3">
    <source>
        <dbReference type="Google" id="ProtNLM"/>
    </source>
</evidence>
<sequence>MQTSLLGLGELLVTIVIAQIWFGERLTIDQWIGALLISLNLLLVAYDRPAKGKRYSKGLLRWLNPPDISPTDFPYQDR</sequence>
<accession>A0A645FCA0</accession>
<name>A0A645FCA0_9ZZZZ</name>